<evidence type="ECO:0000313" key="2">
    <source>
        <dbReference type="Proteomes" id="UP001301958"/>
    </source>
</evidence>
<protein>
    <submittedName>
        <fullName evidence="1">Uncharacterized protein</fullName>
    </submittedName>
</protein>
<dbReference type="Proteomes" id="UP001301958">
    <property type="component" value="Unassembled WGS sequence"/>
</dbReference>
<accession>A0AAN7BD53</accession>
<reference evidence="1" key="2">
    <citation type="submission" date="2023-05" db="EMBL/GenBank/DDBJ databases">
        <authorList>
            <consortium name="Lawrence Berkeley National Laboratory"/>
            <person name="Steindorff A."/>
            <person name="Hensen N."/>
            <person name="Bonometti L."/>
            <person name="Westerberg I."/>
            <person name="Brannstrom I.O."/>
            <person name="Guillou S."/>
            <person name="Cros-Aarteil S."/>
            <person name="Calhoun S."/>
            <person name="Haridas S."/>
            <person name="Kuo A."/>
            <person name="Mondo S."/>
            <person name="Pangilinan J."/>
            <person name="Riley R."/>
            <person name="Labutti K."/>
            <person name="Andreopoulos B."/>
            <person name="Lipzen A."/>
            <person name="Chen C."/>
            <person name="Yanf M."/>
            <person name="Daum C."/>
            <person name="Ng V."/>
            <person name="Clum A."/>
            <person name="Ohm R."/>
            <person name="Martin F."/>
            <person name="Silar P."/>
            <person name="Natvig D."/>
            <person name="Lalanne C."/>
            <person name="Gautier V."/>
            <person name="Ament-Velasquez S.L."/>
            <person name="Kruys A."/>
            <person name="Hutchinson M.I."/>
            <person name="Powell A.J."/>
            <person name="Barry K."/>
            <person name="Miller A.N."/>
            <person name="Grigoriev I.V."/>
            <person name="Debuchy R."/>
            <person name="Gladieux P."/>
            <person name="Thoren M.H."/>
            <person name="Johannesson H."/>
        </authorList>
    </citation>
    <scope>NUCLEOTIDE SEQUENCE</scope>
    <source>
        <strain evidence="1">CBS 990.96</strain>
    </source>
</reference>
<proteinExistence type="predicted"/>
<comment type="caution">
    <text evidence="1">The sequence shown here is derived from an EMBL/GenBank/DDBJ whole genome shotgun (WGS) entry which is preliminary data.</text>
</comment>
<feature type="non-terminal residue" evidence="1">
    <location>
        <position position="1"/>
    </location>
</feature>
<name>A0AAN7BD53_9PEZI</name>
<evidence type="ECO:0000313" key="1">
    <source>
        <dbReference type="EMBL" id="KAK4221406.1"/>
    </source>
</evidence>
<sequence>FLCGFFPPSIREVTLWNACGLDMRETMRVFAVAVADGRYPRLEEVVLERSAGPAKWSSLSEWYDVKEELGRNFGEAGVRFELGLDSGGKTPKWKTGAWSPWEM</sequence>
<dbReference type="AlphaFoldDB" id="A0AAN7BD53"/>
<reference evidence="1" key="1">
    <citation type="journal article" date="2023" name="Mol. Phylogenet. Evol.">
        <title>Genome-scale phylogeny and comparative genomics of the fungal order Sordariales.</title>
        <authorList>
            <person name="Hensen N."/>
            <person name="Bonometti L."/>
            <person name="Westerberg I."/>
            <person name="Brannstrom I.O."/>
            <person name="Guillou S."/>
            <person name="Cros-Aarteil S."/>
            <person name="Calhoun S."/>
            <person name="Haridas S."/>
            <person name="Kuo A."/>
            <person name="Mondo S."/>
            <person name="Pangilinan J."/>
            <person name="Riley R."/>
            <person name="LaButti K."/>
            <person name="Andreopoulos B."/>
            <person name="Lipzen A."/>
            <person name="Chen C."/>
            <person name="Yan M."/>
            <person name="Daum C."/>
            <person name="Ng V."/>
            <person name="Clum A."/>
            <person name="Steindorff A."/>
            <person name="Ohm R.A."/>
            <person name="Martin F."/>
            <person name="Silar P."/>
            <person name="Natvig D.O."/>
            <person name="Lalanne C."/>
            <person name="Gautier V."/>
            <person name="Ament-Velasquez S.L."/>
            <person name="Kruys A."/>
            <person name="Hutchinson M.I."/>
            <person name="Powell A.J."/>
            <person name="Barry K."/>
            <person name="Miller A.N."/>
            <person name="Grigoriev I.V."/>
            <person name="Debuchy R."/>
            <person name="Gladieux P."/>
            <person name="Hiltunen Thoren M."/>
            <person name="Johannesson H."/>
        </authorList>
    </citation>
    <scope>NUCLEOTIDE SEQUENCE</scope>
    <source>
        <strain evidence="1">CBS 990.96</strain>
    </source>
</reference>
<organism evidence="1 2">
    <name type="scientific">Podospora fimiseda</name>
    <dbReference type="NCBI Taxonomy" id="252190"/>
    <lineage>
        <taxon>Eukaryota</taxon>
        <taxon>Fungi</taxon>
        <taxon>Dikarya</taxon>
        <taxon>Ascomycota</taxon>
        <taxon>Pezizomycotina</taxon>
        <taxon>Sordariomycetes</taxon>
        <taxon>Sordariomycetidae</taxon>
        <taxon>Sordariales</taxon>
        <taxon>Podosporaceae</taxon>
        <taxon>Podospora</taxon>
    </lineage>
</organism>
<keyword evidence="2" id="KW-1185">Reference proteome</keyword>
<gene>
    <name evidence="1" type="ORF">QBC38DRAFT_377200</name>
</gene>
<dbReference type="EMBL" id="MU865551">
    <property type="protein sequence ID" value="KAK4221406.1"/>
    <property type="molecule type" value="Genomic_DNA"/>
</dbReference>